<dbReference type="STRING" id="1826909.A5893_09660"/>
<reference evidence="2 3" key="2">
    <citation type="submission" date="2016-06" db="EMBL/GenBank/DDBJ databases">
        <title>Pedobacter psychrophilus sp. nov., isolated from Antarctic fragmentary rock.</title>
        <authorList>
            <person name="Svec P."/>
        </authorList>
    </citation>
    <scope>NUCLEOTIDE SEQUENCE [LARGE SCALE GENOMIC DNA]</scope>
    <source>
        <strain evidence="2 3">CCM 8644</strain>
    </source>
</reference>
<protein>
    <recommendedName>
        <fullName evidence="4">Transporter</fullName>
    </recommendedName>
</protein>
<evidence type="ECO:0000256" key="1">
    <source>
        <dbReference type="SAM" id="SignalP"/>
    </source>
</evidence>
<gene>
    <name evidence="2" type="ORF">A5893_09660</name>
</gene>
<dbReference type="Proteomes" id="UP000078459">
    <property type="component" value="Unassembled WGS sequence"/>
</dbReference>
<dbReference type="OrthoDB" id="9782650at2"/>
<sequence length="281" mass="30940">MKIIYQLTVICFILIKSSSLFAQGWVKEKRTGYFKVAENIVKSNKYYAPDGSTVNIITIGQYQTSLYGEYGISKKITGIINFPFYVKQTLNNIQFKQSGKTIPGDQTSGIGDADLGIKYGFFQDKKIVLSTSLILGLPFGKTGAGTTGILQTGDSEFNQIIRIDASHSFYPKPIYTSIYSGYNNRTKGFSDEIRYGGEIGFSLEKFTPIIKLNGVLPIKNGNTLTSQGSLFANNIEYLSPSLEINYQVSKKIGLSGAAAGAIYAKNVLKALNYNAGVYFKW</sequence>
<organism evidence="2 3">
    <name type="scientific">Pedobacter psychrophilus</name>
    <dbReference type="NCBI Taxonomy" id="1826909"/>
    <lineage>
        <taxon>Bacteria</taxon>
        <taxon>Pseudomonadati</taxon>
        <taxon>Bacteroidota</taxon>
        <taxon>Sphingobacteriia</taxon>
        <taxon>Sphingobacteriales</taxon>
        <taxon>Sphingobacteriaceae</taxon>
        <taxon>Pedobacter</taxon>
    </lineage>
</organism>
<name>A0A179DH59_9SPHI</name>
<dbReference type="EMBL" id="LWHJ01000027">
    <property type="protein sequence ID" value="OAQ39829.1"/>
    <property type="molecule type" value="Genomic_DNA"/>
</dbReference>
<accession>A0A179DH59</accession>
<feature type="signal peptide" evidence="1">
    <location>
        <begin position="1"/>
        <end position="22"/>
    </location>
</feature>
<keyword evidence="1" id="KW-0732">Signal</keyword>
<comment type="caution">
    <text evidence="2">The sequence shown here is derived from an EMBL/GenBank/DDBJ whole genome shotgun (WGS) entry which is preliminary data.</text>
</comment>
<dbReference type="AlphaFoldDB" id="A0A179DH59"/>
<dbReference type="RefSeq" id="WP_068822446.1">
    <property type="nucleotide sequence ID" value="NZ_LWHJ01000027.1"/>
</dbReference>
<feature type="chain" id="PRO_5008100593" description="Transporter" evidence="1">
    <location>
        <begin position="23"/>
        <end position="281"/>
    </location>
</feature>
<keyword evidence="3" id="KW-1185">Reference proteome</keyword>
<reference evidence="2 3" key="1">
    <citation type="submission" date="2016-04" db="EMBL/GenBank/DDBJ databases">
        <authorList>
            <person name="Evans L.H."/>
            <person name="Alamgir A."/>
            <person name="Owens N."/>
            <person name="Weber N.D."/>
            <person name="Virtaneva K."/>
            <person name="Barbian K."/>
            <person name="Babar A."/>
            <person name="Rosenke K."/>
        </authorList>
    </citation>
    <scope>NUCLEOTIDE SEQUENCE [LARGE SCALE GENOMIC DNA]</scope>
    <source>
        <strain evidence="2 3">CCM 8644</strain>
    </source>
</reference>
<evidence type="ECO:0008006" key="4">
    <source>
        <dbReference type="Google" id="ProtNLM"/>
    </source>
</evidence>
<evidence type="ECO:0000313" key="3">
    <source>
        <dbReference type="Proteomes" id="UP000078459"/>
    </source>
</evidence>
<evidence type="ECO:0000313" key="2">
    <source>
        <dbReference type="EMBL" id="OAQ39829.1"/>
    </source>
</evidence>
<proteinExistence type="predicted"/>